<dbReference type="EMBL" id="BSDD01000002">
    <property type="protein sequence ID" value="GLH69423.1"/>
    <property type="molecule type" value="Genomic_DNA"/>
</dbReference>
<feature type="transmembrane region" description="Helical" evidence="1">
    <location>
        <begin position="120"/>
        <end position="143"/>
    </location>
</feature>
<sequence length="239" mass="26572">MTTLLQKITARDHRLAAFRHYELLVHVYVVVLLISNLVGPKPTQIGPFIFSGAQLLFPITYIFGDVFTEVYGYGGARRAIWIAFLASLLMGAFALFMVWLPAAPDWPRENQRAFELVFGTATRGILASLAAFWIGEFVNSYVMARMKLWTGGRWLWTRTLGSTVAGQAVDSLVVTFGLFAFTLPVKTILVMAGSGYLFKVVYEALATPLTYAVVGFLKRTEGVDVYDEGTDFSPFVKDL</sequence>
<keyword evidence="1" id="KW-1133">Transmembrane helix</keyword>
<dbReference type="HAMAP" id="MF_02088">
    <property type="entry name" value="Q_prec_transport"/>
    <property type="match status" value="1"/>
</dbReference>
<feature type="transmembrane region" description="Helical" evidence="1">
    <location>
        <begin position="164"/>
        <end position="184"/>
    </location>
</feature>
<feature type="transmembrane region" description="Helical" evidence="1">
    <location>
        <begin position="21"/>
        <end position="39"/>
    </location>
</feature>
<dbReference type="InterPro" id="IPR003744">
    <property type="entry name" value="YhhQ"/>
</dbReference>
<keyword evidence="3" id="KW-1185">Reference proteome</keyword>
<keyword evidence="1" id="KW-0472">Membrane</keyword>
<gene>
    <name evidence="2" type="ORF">GETHPA_09560</name>
</gene>
<feature type="transmembrane region" description="Helical" evidence="1">
    <location>
        <begin position="45"/>
        <end position="67"/>
    </location>
</feature>
<dbReference type="PANTHER" id="PTHR34300:SF2">
    <property type="entry name" value="QUEUOSINE PRECURSOR TRANSPORTER-RELATED"/>
    <property type="match status" value="1"/>
</dbReference>
<dbReference type="Proteomes" id="UP001165089">
    <property type="component" value="Unassembled WGS sequence"/>
</dbReference>
<name>A0ABQ5Q468_9BACT</name>
<keyword evidence="1" id="KW-0813">Transport</keyword>
<comment type="function">
    <text evidence="1">Involved in the import of queuosine (Q) precursors, required for Q precursor salvage.</text>
</comment>
<evidence type="ECO:0000256" key="1">
    <source>
        <dbReference type="HAMAP-Rule" id="MF_02088"/>
    </source>
</evidence>
<dbReference type="Pfam" id="PF02592">
    <property type="entry name" value="Vut_1"/>
    <property type="match status" value="1"/>
</dbReference>
<keyword evidence="1" id="KW-0812">Transmembrane</keyword>
<proteinExistence type="inferred from homology"/>
<protein>
    <recommendedName>
        <fullName evidence="1">Probable queuosine precursor transporter</fullName>
        <shortName evidence="1">Q precursor transporter</shortName>
    </recommendedName>
</protein>
<dbReference type="RefSeq" id="WP_285723443.1">
    <property type="nucleotide sequence ID" value="NZ_BSDD01000002.1"/>
</dbReference>
<feature type="transmembrane region" description="Helical" evidence="1">
    <location>
        <begin position="79"/>
        <end position="100"/>
    </location>
</feature>
<evidence type="ECO:0000313" key="2">
    <source>
        <dbReference type="EMBL" id="GLH69423.1"/>
    </source>
</evidence>
<keyword evidence="1" id="KW-1003">Cell membrane</keyword>
<comment type="caution">
    <text evidence="2">The sequence shown here is derived from an EMBL/GenBank/DDBJ whole genome shotgun (WGS) entry which is preliminary data.</text>
</comment>
<dbReference type="NCBIfam" id="TIGR00697">
    <property type="entry name" value="queuosine precursor transporter"/>
    <property type="match status" value="1"/>
</dbReference>
<accession>A0ABQ5Q468</accession>
<organism evidence="2 3">
    <name type="scientific">Geothrix rubra</name>
    <dbReference type="NCBI Taxonomy" id="2927977"/>
    <lineage>
        <taxon>Bacteria</taxon>
        <taxon>Pseudomonadati</taxon>
        <taxon>Acidobacteriota</taxon>
        <taxon>Holophagae</taxon>
        <taxon>Holophagales</taxon>
        <taxon>Holophagaceae</taxon>
        <taxon>Geothrix</taxon>
    </lineage>
</organism>
<evidence type="ECO:0000313" key="3">
    <source>
        <dbReference type="Proteomes" id="UP001165089"/>
    </source>
</evidence>
<comment type="subcellular location">
    <subcellularLocation>
        <location evidence="1">Cell membrane</location>
        <topology evidence="1">Multi-pass membrane protein</topology>
    </subcellularLocation>
</comment>
<feature type="transmembrane region" description="Helical" evidence="1">
    <location>
        <begin position="196"/>
        <end position="217"/>
    </location>
</feature>
<reference evidence="2 3" key="1">
    <citation type="journal article" date="2023" name="Antonie Van Leeuwenhoek">
        <title>Mesoterricola silvestris gen. nov., sp. nov., Mesoterricola sediminis sp. nov., Geothrix oryzae sp. nov., Geothrix edaphica sp. nov., Geothrix rubra sp. nov., and Geothrix limicola sp. nov., six novel members of Acidobacteriota isolated from soils.</title>
        <authorList>
            <person name="Itoh H."/>
            <person name="Sugisawa Y."/>
            <person name="Mise K."/>
            <person name="Xu Z."/>
            <person name="Kuniyasu M."/>
            <person name="Ushijima N."/>
            <person name="Kawano K."/>
            <person name="Kobayashi E."/>
            <person name="Shiratori Y."/>
            <person name="Masuda Y."/>
            <person name="Senoo K."/>
        </authorList>
    </citation>
    <scope>NUCLEOTIDE SEQUENCE [LARGE SCALE GENOMIC DNA]</scope>
    <source>
        <strain evidence="2 3">Red803</strain>
    </source>
</reference>
<dbReference type="PANTHER" id="PTHR34300">
    <property type="entry name" value="QUEUOSINE PRECURSOR TRANSPORTER-RELATED"/>
    <property type="match status" value="1"/>
</dbReference>
<comment type="similarity">
    <text evidence="1">Belongs to the vitamin uptake transporter (VUT/ECF) (TC 2.A.88) family. Q precursor transporter subfamily.</text>
</comment>